<dbReference type="PROSITE" id="PS50075">
    <property type="entry name" value="CARRIER"/>
    <property type="match status" value="1"/>
</dbReference>
<keyword evidence="2" id="KW-0597">Phosphoprotein</keyword>
<feature type="region of interest" description="Disordered" evidence="6">
    <location>
        <begin position="617"/>
        <end position="656"/>
    </location>
</feature>
<dbReference type="SMART" id="SM00823">
    <property type="entry name" value="PKS_PP"/>
    <property type="match status" value="1"/>
</dbReference>
<evidence type="ECO:0000256" key="6">
    <source>
        <dbReference type="SAM" id="MobiDB-lite"/>
    </source>
</evidence>
<evidence type="ECO:0000256" key="3">
    <source>
        <dbReference type="ARBA" id="ARBA00022603"/>
    </source>
</evidence>
<proteinExistence type="predicted"/>
<dbReference type="SUPFAM" id="SSF47336">
    <property type="entry name" value="ACP-like"/>
    <property type="match status" value="1"/>
</dbReference>
<dbReference type="PANTHER" id="PTHR43775:SF20">
    <property type="entry name" value="HYBRID PKS-NRPS SYNTHETASE APDA"/>
    <property type="match status" value="1"/>
</dbReference>
<dbReference type="EMBL" id="JBAWTH010000006">
    <property type="protein sequence ID" value="KAL2291515.1"/>
    <property type="molecule type" value="Genomic_DNA"/>
</dbReference>
<name>A0ABR4F9Y5_9PEZI</name>
<dbReference type="InterPro" id="IPR057326">
    <property type="entry name" value="KR_dom"/>
</dbReference>
<dbReference type="PROSITE" id="PS00012">
    <property type="entry name" value="PHOSPHOPANTETHEINE"/>
    <property type="match status" value="1"/>
</dbReference>
<dbReference type="InterPro" id="IPR036291">
    <property type="entry name" value="NAD(P)-bd_dom_sf"/>
</dbReference>
<dbReference type="InterPro" id="IPR020806">
    <property type="entry name" value="PKS_PP-bd"/>
</dbReference>
<accession>A0ABR4F9Y5</accession>
<evidence type="ECO:0000256" key="5">
    <source>
        <dbReference type="ARBA" id="ARBA00023002"/>
    </source>
</evidence>
<keyword evidence="3" id="KW-0489">Methyltransferase</keyword>
<organism evidence="8 9">
    <name type="scientific">Diaporthe vaccinii</name>
    <dbReference type="NCBI Taxonomy" id="105482"/>
    <lineage>
        <taxon>Eukaryota</taxon>
        <taxon>Fungi</taxon>
        <taxon>Dikarya</taxon>
        <taxon>Ascomycota</taxon>
        <taxon>Pezizomycotina</taxon>
        <taxon>Sordariomycetes</taxon>
        <taxon>Sordariomycetidae</taxon>
        <taxon>Diaporthales</taxon>
        <taxon>Diaporthaceae</taxon>
        <taxon>Diaporthe</taxon>
        <taxon>Diaporthe eres species complex</taxon>
    </lineage>
</organism>
<dbReference type="InterPro" id="IPR006162">
    <property type="entry name" value="Ppantetheine_attach_site"/>
</dbReference>
<evidence type="ECO:0000256" key="4">
    <source>
        <dbReference type="ARBA" id="ARBA00022679"/>
    </source>
</evidence>
<dbReference type="InterPro" id="IPR013968">
    <property type="entry name" value="PKS_KR"/>
</dbReference>
<comment type="caution">
    <text evidence="8">The sequence shown here is derived from an EMBL/GenBank/DDBJ whole genome shotgun (WGS) entry which is preliminary data.</text>
</comment>
<keyword evidence="4" id="KW-0808">Transferase</keyword>
<keyword evidence="9" id="KW-1185">Reference proteome</keyword>
<dbReference type="Pfam" id="PF07993">
    <property type="entry name" value="NAD_binding_4"/>
    <property type="match status" value="1"/>
</dbReference>
<evidence type="ECO:0000313" key="8">
    <source>
        <dbReference type="EMBL" id="KAL2291515.1"/>
    </source>
</evidence>
<dbReference type="InterPro" id="IPR013120">
    <property type="entry name" value="FAR_NAD-bd"/>
</dbReference>
<reference evidence="8 9" key="1">
    <citation type="submission" date="2024-03" db="EMBL/GenBank/DDBJ databases">
        <title>A high-quality draft genome sequence of Diaporthe vaccinii, a causative agent of upright dieback and viscid rot disease in cranberry plants.</title>
        <authorList>
            <person name="Sarrasin M."/>
            <person name="Lang B.F."/>
            <person name="Burger G."/>
        </authorList>
    </citation>
    <scope>NUCLEOTIDE SEQUENCE [LARGE SCALE GENOMIC DNA]</scope>
    <source>
        <strain evidence="8 9">IS7</strain>
    </source>
</reference>
<keyword evidence="5" id="KW-0560">Oxidoreductase</keyword>
<dbReference type="Pfam" id="PF08659">
    <property type="entry name" value="KR"/>
    <property type="match status" value="1"/>
</dbReference>
<dbReference type="InterPro" id="IPR036736">
    <property type="entry name" value="ACP-like_sf"/>
</dbReference>
<keyword evidence="1" id="KW-0596">Phosphopantetheine</keyword>
<feature type="compositionally biased region" description="Low complexity" evidence="6">
    <location>
        <begin position="643"/>
        <end position="656"/>
    </location>
</feature>
<dbReference type="InterPro" id="IPR009081">
    <property type="entry name" value="PP-bd_ACP"/>
</dbReference>
<evidence type="ECO:0000256" key="2">
    <source>
        <dbReference type="ARBA" id="ARBA00022553"/>
    </source>
</evidence>
<dbReference type="Gene3D" id="3.40.50.720">
    <property type="entry name" value="NAD(P)-binding Rossmann-like Domain"/>
    <property type="match status" value="2"/>
</dbReference>
<dbReference type="PANTHER" id="PTHR43775">
    <property type="entry name" value="FATTY ACID SYNTHASE"/>
    <property type="match status" value="1"/>
</dbReference>
<evidence type="ECO:0000259" key="7">
    <source>
        <dbReference type="PROSITE" id="PS50075"/>
    </source>
</evidence>
<sequence length="1026" mass="111055">MFLAVGIDTSGLRYITFASSLTSVIKVPHELAVPIAPTTLTDDNILILTAAQLLGTAVVDPLLPGQKMILHDTPRVLAHAIESKALSRGIQVVFTTDETDGEQSPDSWIHLPPNLGSSDLGQLIPTDAASFVSFSREDSENQHTMSSVLSPYCRKENPHTLFSRIGTEYDQQSRSILVGLLRTTVDNIQNPTHEHVAQTVSLEAVARGECPEGPLAIVDWTSSSTNIPARVTRFDTRPLFRGDRTYWICGLSGALGISLCDWMIGRGVRHLVLTSRNPRIDQAWVEDHKRHGANVEIFCCDVTDEAALQAVHRSIISSLPPIAGVLNGAMVLRDVSVRNMAFDQVTDVVGPKVLGSIHLDRIFHETQLDFFILLSSINCIIGNVGQANYAAANMGMCGLAAHRRKRGLAATVINVGAVIGAGYITESDRQLDAVVAKMAMIHLSEDDFHQIFAEAIEAGHVDSPDGPEISTGLLDISSDSINIPKWYSDPKFSRFIVHKSTSSGDQKRQTKAASIQERLLACHSEEDVLHVVKGSLAAQLRAILQLSTADDDLMSMRSVDLGLDSLVSVDIRSWFLKNFEVSIPVLKIMANDASMAALAELAAEGVPAEMVPHIVRQGQAQEADESGSASDDGPSTPENEAISTTSSSDTGVTTPTSSIEIKDLSANISVRNGIDWDAEVQLPEPNRFSGLGIGSTPSAKPAVVLLTGSSGLLGHHLLNRLASETSIVKIICVAVRRLSERLKSGQLPQPDGRIVYYEGDLRLPRLGLTAEKASEIFAEVDAVIHNGSDTSHLKYYSAVRDCNVESTRELVRLCLPRKVPLHYVSLVGVCLLAGRHTFPEVSATASGIKPPADGAHGYMCSKWVCEHLLEGVSAAHGLRISINRPSTIVRQGSDATTAEAEFDWVNALLHYSHRIRAVPRAEHNQGAFDLVYIRTVCNDIIQELFCSDHGNKLTYVNNVGDVVIPMSKLAEIGKTVAEGELYRTLRFGQWADEAIKAGLQPAVAALIETFDEPNTVWPALARGKGS</sequence>
<gene>
    <name evidence="8" type="ORF">FJTKL_12901</name>
</gene>
<evidence type="ECO:0000256" key="1">
    <source>
        <dbReference type="ARBA" id="ARBA00022450"/>
    </source>
</evidence>
<dbReference type="SUPFAM" id="SSF51735">
    <property type="entry name" value="NAD(P)-binding Rossmann-fold domains"/>
    <property type="match status" value="2"/>
</dbReference>
<evidence type="ECO:0000313" key="9">
    <source>
        <dbReference type="Proteomes" id="UP001600888"/>
    </source>
</evidence>
<dbReference type="SMART" id="SM00822">
    <property type="entry name" value="PKS_KR"/>
    <property type="match status" value="1"/>
</dbReference>
<feature type="domain" description="Carrier" evidence="7">
    <location>
        <begin position="526"/>
        <end position="606"/>
    </location>
</feature>
<dbReference type="InterPro" id="IPR050091">
    <property type="entry name" value="PKS_NRPS_Biosynth_Enz"/>
</dbReference>
<dbReference type="Proteomes" id="UP001600888">
    <property type="component" value="Unassembled WGS sequence"/>
</dbReference>
<protein>
    <recommendedName>
        <fullName evidence="7">Carrier domain-containing protein</fullName>
    </recommendedName>
</protein>